<accession>A0A271J2M3</accession>
<organism evidence="2 3">
    <name type="scientific">Rubrivirga marina</name>
    <dbReference type="NCBI Taxonomy" id="1196024"/>
    <lineage>
        <taxon>Bacteria</taxon>
        <taxon>Pseudomonadati</taxon>
        <taxon>Rhodothermota</taxon>
        <taxon>Rhodothermia</taxon>
        <taxon>Rhodothermales</taxon>
        <taxon>Rubricoccaceae</taxon>
        <taxon>Rubrivirga</taxon>
    </lineage>
</organism>
<evidence type="ECO:0000259" key="1">
    <source>
        <dbReference type="Pfam" id="PF11716"/>
    </source>
</evidence>
<gene>
    <name evidence="2" type="ORF">BSZ37_12620</name>
</gene>
<dbReference type="SUPFAM" id="SSF109854">
    <property type="entry name" value="DinB/YfiT-like putative metalloenzymes"/>
    <property type="match status" value="1"/>
</dbReference>
<dbReference type="Proteomes" id="UP000216339">
    <property type="component" value="Unassembled WGS sequence"/>
</dbReference>
<dbReference type="InterPro" id="IPR024344">
    <property type="entry name" value="MDMPI_metal-binding"/>
</dbReference>
<keyword evidence="3" id="KW-1185">Reference proteome</keyword>
<dbReference type="InterPro" id="IPR017517">
    <property type="entry name" value="Maleyloyr_isom"/>
</dbReference>
<dbReference type="NCBIfam" id="TIGR03083">
    <property type="entry name" value="maleylpyruvate isomerase family mycothiol-dependent enzyme"/>
    <property type="match status" value="1"/>
</dbReference>
<dbReference type="AlphaFoldDB" id="A0A271J2M3"/>
<evidence type="ECO:0000313" key="3">
    <source>
        <dbReference type="Proteomes" id="UP000216339"/>
    </source>
</evidence>
<reference evidence="2 3" key="1">
    <citation type="submission" date="2016-11" db="EMBL/GenBank/DDBJ databases">
        <title>Study of marine rhodopsin-containing bacteria.</title>
        <authorList>
            <person name="Yoshizawa S."/>
            <person name="Kumagai Y."/>
            <person name="Kogure K."/>
        </authorList>
    </citation>
    <scope>NUCLEOTIDE SEQUENCE [LARGE SCALE GENOMIC DNA]</scope>
    <source>
        <strain evidence="2 3">SAORIC-28</strain>
    </source>
</reference>
<dbReference type="OrthoDB" id="154293at2"/>
<feature type="domain" description="Mycothiol-dependent maleylpyruvate isomerase metal-binding" evidence="1">
    <location>
        <begin position="14"/>
        <end position="158"/>
    </location>
</feature>
<dbReference type="EMBL" id="MQWD01000001">
    <property type="protein sequence ID" value="PAP77215.1"/>
    <property type="molecule type" value="Genomic_DNA"/>
</dbReference>
<name>A0A271J2M3_9BACT</name>
<dbReference type="RefSeq" id="WP_095510880.1">
    <property type="nucleotide sequence ID" value="NZ_MQWD01000001.1"/>
</dbReference>
<protein>
    <recommendedName>
        <fullName evidence="1">Mycothiol-dependent maleylpyruvate isomerase metal-binding domain-containing protein</fullName>
    </recommendedName>
</protein>
<comment type="caution">
    <text evidence="2">The sequence shown here is derived from an EMBL/GenBank/DDBJ whole genome shotgun (WGS) entry which is preliminary data.</text>
</comment>
<dbReference type="GO" id="GO:0046872">
    <property type="term" value="F:metal ion binding"/>
    <property type="evidence" value="ECO:0007669"/>
    <property type="project" value="InterPro"/>
</dbReference>
<dbReference type="Pfam" id="PF11716">
    <property type="entry name" value="MDMPI_N"/>
    <property type="match status" value="1"/>
</dbReference>
<dbReference type="InterPro" id="IPR034660">
    <property type="entry name" value="DinB/YfiT-like"/>
</dbReference>
<proteinExistence type="predicted"/>
<evidence type="ECO:0000313" key="2">
    <source>
        <dbReference type="EMBL" id="PAP77215.1"/>
    </source>
</evidence>
<dbReference type="Gene3D" id="1.20.120.450">
    <property type="entry name" value="dinb family like domain"/>
    <property type="match status" value="1"/>
</dbReference>
<sequence length="284" mass="31110">MQPIAPTYASDLLAPLHVELIRLLRGLADDDWERPTVAGSWRVRDVAAHLLDGQLRALSVFRDDHLAPPDQPIGGYDDLVRFLDRLNAEWTTASQRLSPRVLTDLLSLVGPEAAATYAALPPHEPSLFSVAWAGGDESENWMHVGREYTEWWHHQMQIRDAVGAPGLFERRWLLPLLDLSVRVLPRTYAAVEAEPGTCLVVEVEGLGGGAWCLVRGDSTWDVLEGGSADPDATIILDPDTAWKSLYHALDPAEARSRARLGGNEELAAPFFGARSVMVPSASAV</sequence>